<dbReference type="AlphaFoldDB" id="A0A438J9C4"/>
<comment type="caution">
    <text evidence="1">The sequence shown here is derived from an EMBL/GenBank/DDBJ whole genome shotgun (WGS) entry which is preliminary data.</text>
</comment>
<organism evidence="1 2">
    <name type="scientific">Vitis vinifera</name>
    <name type="common">Grape</name>
    <dbReference type="NCBI Taxonomy" id="29760"/>
    <lineage>
        <taxon>Eukaryota</taxon>
        <taxon>Viridiplantae</taxon>
        <taxon>Streptophyta</taxon>
        <taxon>Embryophyta</taxon>
        <taxon>Tracheophyta</taxon>
        <taxon>Spermatophyta</taxon>
        <taxon>Magnoliopsida</taxon>
        <taxon>eudicotyledons</taxon>
        <taxon>Gunneridae</taxon>
        <taxon>Pentapetalae</taxon>
        <taxon>rosids</taxon>
        <taxon>Vitales</taxon>
        <taxon>Vitaceae</taxon>
        <taxon>Viteae</taxon>
        <taxon>Vitis</taxon>
    </lineage>
</organism>
<accession>A0A438J9C4</accession>
<gene>
    <name evidence="1" type="ORF">CK203_027264</name>
</gene>
<protein>
    <submittedName>
        <fullName evidence="1">Uncharacterized protein</fullName>
    </submittedName>
</protein>
<reference evidence="1 2" key="1">
    <citation type="journal article" date="2018" name="PLoS Genet.">
        <title>Population sequencing reveals clonal diversity and ancestral inbreeding in the grapevine cultivar Chardonnay.</title>
        <authorList>
            <person name="Roach M.J."/>
            <person name="Johnson D.L."/>
            <person name="Bohlmann J."/>
            <person name="van Vuuren H.J."/>
            <person name="Jones S.J."/>
            <person name="Pretorius I.S."/>
            <person name="Schmidt S.A."/>
            <person name="Borneman A.R."/>
        </authorList>
    </citation>
    <scope>NUCLEOTIDE SEQUENCE [LARGE SCALE GENOMIC DNA]</scope>
    <source>
        <strain evidence="2">cv. Chardonnay</strain>
        <tissue evidence="1">Leaf</tissue>
    </source>
</reference>
<dbReference type="Proteomes" id="UP000288805">
    <property type="component" value="Unassembled WGS sequence"/>
</dbReference>
<dbReference type="EMBL" id="QGNW01000055">
    <property type="protein sequence ID" value="RVX05567.1"/>
    <property type="molecule type" value="Genomic_DNA"/>
</dbReference>
<name>A0A438J9C4_VITVI</name>
<evidence type="ECO:0000313" key="2">
    <source>
        <dbReference type="Proteomes" id="UP000288805"/>
    </source>
</evidence>
<proteinExistence type="predicted"/>
<sequence>MGKKKGVMVMAWVFGRLLGVGGTSLTKGLNLGWEMVGRLNVGVNDLKTGPDRSVELSTRPRSGPVQLLSQKGLWTGVEPDGPTVEASNQILSGFL</sequence>
<evidence type="ECO:0000313" key="1">
    <source>
        <dbReference type="EMBL" id="RVX05567.1"/>
    </source>
</evidence>